<name>A0A852RJN4_9MICO</name>
<proteinExistence type="inferred from homology"/>
<evidence type="ECO:0000256" key="7">
    <source>
        <dbReference type="ARBA" id="ARBA00022989"/>
    </source>
</evidence>
<feature type="transmembrane region" description="Helical" evidence="10">
    <location>
        <begin position="146"/>
        <end position="169"/>
    </location>
</feature>
<dbReference type="GO" id="GO:0015649">
    <property type="term" value="F:2-keto-3-deoxygluconate:proton symporter activity"/>
    <property type="evidence" value="ECO:0007669"/>
    <property type="project" value="InterPro"/>
</dbReference>
<keyword evidence="2" id="KW-0813">Transport</keyword>
<evidence type="ECO:0000256" key="6">
    <source>
        <dbReference type="ARBA" id="ARBA00022847"/>
    </source>
</evidence>
<reference evidence="11 12" key="1">
    <citation type="submission" date="2020-07" db="EMBL/GenBank/DDBJ databases">
        <title>Sequencing the genomes of 1000 actinobacteria strains.</title>
        <authorList>
            <person name="Klenk H.-P."/>
        </authorList>
    </citation>
    <scope>NUCLEOTIDE SEQUENCE [LARGE SCALE GENOMIC DNA]</scope>
    <source>
        <strain evidence="11 12">DSM 17380</strain>
    </source>
</reference>
<feature type="transmembrane region" description="Helical" evidence="10">
    <location>
        <begin position="205"/>
        <end position="225"/>
    </location>
</feature>
<feature type="transmembrane region" description="Helical" evidence="10">
    <location>
        <begin position="84"/>
        <end position="106"/>
    </location>
</feature>
<keyword evidence="3" id="KW-1003">Cell membrane</keyword>
<feature type="transmembrane region" description="Helical" evidence="10">
    <location>
        <begin position="51"/>
        <end position="72"/>
    </location>
</feature>
<evidence type="ECO:0000256" key="4">
    <source>
        <dbReference type="ARBA" id="ARBA00022597"/>
    </source>
</evidence>
<evidence type="ECO:0000256" key="8">
    <source>
        <dbReference type="ARBA" id="ARBA00023136"/>
    </source>
</evidence>
<organism evidence="11 12">
    <name type="scientific">Leucobacter aridicollis</name>
    <dbReference type="NCBI Taxonomy" id="283878"/>
    <lineage>
        <taxon>Bacteria</taxon>
        <taxon>Bacillati</taxon>
        <taxon>Actinomycetota</taxon>
        <taxon>Actinomycetes</taxon>
        <taxon>Micrococcales</taxon>
        <taxon>Microbacteriaceae</taxon>
        <taxon>Leucobacter</taxon>
    </lineage>
</organism>
<evidence type="ECO:0000256" key="2">
    <source>
        <dbReference type="ARBA" id="ARBA00022448"/>
    </source>
</evidence>
<dbReference type="Proteomes" id="UP000586095">
    <property type="component" value="Unassembled WGS sequence"/>
</dbReference>
<protein>
    <submittedName>
        <fullName evidence="11">2-keto-3-deoxygluconate permease</fullName>
    </submittedName>
</protein>
<feature type="transmembrane region" description="Helical" evidence="10">
    <location>
        <begin position="20"/>
        <end position="39"/>
    </location>
</feature>
<dbReference type="AlphaFoldDB" id="A0A852RJN4"/>
<accession>A0A852RJN4</accession>
<dbReference type="Pfam" id="PF03812">
    <property type="entry name" value="KdgT"/>
    <property type="match status" value="1"/>
</dbReference>
<feature type="transmembrane region" description="Helical" evidence="10">
    <location>
        <begin position="295"/>
        <end position="322"/>
    </location>
</feature>
<evidence type="ECO:0000256" key="3">
    <source>
        <dbReference type="ARBA" id="ARBA00022475"/>
    </source>
</evidence>
<feature type="transmembrane region" description="Helical" evidence="10">
    <location>
        <begin position="265"/>
        <end position="289"/>
    </location>
</feature>
<comment type="caution">
    <text evidence="11">The sequence shown here is derived from an EMBL/GenBank/DDBJ whole genome shotgun (WGS) entry which is preliminary data.</text>
</comment>
<feature type="region of interest" description="Disordered" evidence="9">
    <location>
        <begin position="332"/>
        <end position="364"/>
    </location>
</feature>
<evidence type="ECO:0000256" key="1">
    <source>
        <dbReference type="ARBA" id="ARBA00006430"/>
    </source>
</evidence>
<gene>
    <name evidence="11" type="ORF">BJ960_003137</name>
</gene>
<keyword evidence="12" id="KW-1185">Reference proteome</keyword>
<dbReference type="InterPro" id="IPR004684">
    <property type="entry name" value="2keto-3dGluconate_permease"/>
</dbReference>
<keyword evidence="6" id="KW-0769">Symport</keyword>
<dbReference type="RefSeq" id="WP_185987989.1">
    <property type="nucleotide sequence ID" value="NZ_BAAALZ010000004.1"/>
</dbReference>
<evidence type="ECO:0000256" key="10">
    <source>
        <dbReference type="SAM" id="Phobius"/>
    </source>
</evidence>
<feature type="transmembrane region" description="Helical" evidence="10">
    <location>
        <begin position="231"/>
        <end position="253"/>
    </location>
</feature>
<feature type="transmembrane region" description="Helical" evidence="10">
    <location>
        <begin position="175"/>
        <end position="193"/>
    </location>
</feature>
<dbReference type="GO" id="GO:0016020">
    <property type="term" value="C:membrane"/>
    <property type="evidence" value="ECO:0007669"/>
    <property type="project" value="InterPro"/>
</dbReference>
<comment type="similarity">
    <text evidence="1">Belongs to the KdgT transporter family.</text>
</comment>
<evidence type="ECO:0000313" key="12">
    <source>
        <dbReference type="Proteomes" id="UP000586095"/>
    </source>
</evidence>
<keyword evidence="7 10" id="KW-1133">Transmembrane helix</keyword>
<keyword evidence="5 10" id="KW-0812">Transmembrane</keyword>
<sequence length="364" mass="37828">MTETTTVGPLKRLGRLVGSVPGALMIYPLFLGAIINTFFPELLDIGSFTTALFRDGVGALLGLFFFCMGAQLDFRQGAVTLEKGVVVLTAKVGVGIAIGLGVAFLVPGGVLWGLTPLALIAAITNSNSTLYVALTKQFGNLSDRGAVSVLSINDGPFITLIALGAAGLASFPAEMLVGILLPLVIGFIVGNVSPTARNFLKPGELLLIPFLGFIVGRGIDFAALPQSGLQGVLLGLFSLTIVAAASMGLLYLVHVLRGRPKRARNVIAGAAESTTAGNAIATPAAVALVDPSYESIQAIATSQIAAAVITTAILVPFLVAWVSRWQLKRGTSPQAEDDWNFPDHAEDTTTSDANAATEERKVLS</sequence>
<evidence type="ECO:0000256" key="9">
    <source>
        <dbReference type="SAM" id="MobiDB-lite"/>
    </source>
</evidence>
<keyword evidence="4" id="KW-0762">Sugar transport</keyword>
<keyword evidence="8 10" id="KW-0472">Membrane</keyword>
<dbReference type="EMBL" id="JACCBD010000001">
    <property type="protein sequence ID" value="NYD28334.1"/>
    <property type="molecule type" value="Genomic_DNA"/>
</dbReference>
<evidence type="ECO:0000313" key="11">
    <source>
        <dbReference type="EMBL" id="NYD28334.1"/>
    </source>
</evidence>
<evidence type="ECO:0000256" key="5">
    <source>
        <dbReference type="ARBA" id="ARBA00022692"/>
    </source>
</evidence>
<feature type="transmembrane region" description="Helical" evidence="10">
    <location>
        <begin position="112"/>
        <end position="134"/>
    </location>
</feature>